<evidence type="ECO:0000259" key="2">
    <source>
        <dbReference type="PROSITE" id="PS50053"/>
    </source>
</evidence>
<reference evidence="3" key="1">
    <citation type="submission" date="2023-10" db="EMBL/GenBank/DDBJ databases">
        <authorList>
            <person name="Chen Y."/>
            <person name="Shah S."/>
            <person name="Dougan E. K."/>
            <person name="Thang M."/>
            <person name="Chan C."/>
        </authorList>
    </citation>
    <scope>NUCLEOTIDE SEQUENCE [LARGE SCALE GENOMIC DNA]</scope>
</reference>
<dbReference type="InterPro" id="IPR000626">
    <property type="entry name" value="Ubiquitin-like_dom"/>
</dbReference>
<sequence length="101" mass="10999">GGSHSPRPLRARAAGVMAPAGPPSLLTVRTVEGKEASIRRRLREGQTVQELRHQVAGVLGLLQVRTRLEHGRVLASNQVVADLLGLSVSEEDQTWCPHPRR</sequence>
<name>A0ABN9X4X0_9DINO</name>
<accession>A0ABN9X4X0</accession>
<proteinExistence type="predicted"/>
<protein>
    <recommendedName>
        <fullName evidence="2">Ubiquitin-like domain-containing protein</fullName>
    </recommendedName>
</protein>
<dbReference type="EMBL" id="CAUYUJ010019893">
    <property type="protein sequence ID" value="CAK0894416.1"/>
    <property type="molecule type" value="Genomic_DNA"/>
</dbReference>
<comment type="caution">
    <text evidence="3">The sequence shown here is derived from an EMBL/GenBank/DDBJ whole genome shotgun (WGS) entry which is preliminary data.</text>
</comment>
<organism evidence="3 4">
    <name type="scientific">Prorocentrum cordatum</name>
    <dbReference type="NCBI Taxonomy" id="2364126"/>
    <lineage>
        <taxon>Eukaryota</taxon>
        <taxon>Sar</taxon>
        <taxon>Alveolata</taxon>
        <taxon>Dinophyceae</taxon>
        <taxon>Prorocentrales</taxon>
        <taxon>Prorocentraceae</taxon>
        <taxon>Prorocentrum</taxon>
    </lineage>
</organism>
<dbReference type="Proteomes" id="UP001189429">
    <property type="component" value="Unassembled WGS sequence"/>
</dbReference>
<dbReference type="PROSITE" id="PS50053">
    <property type="entry name" value="UBIQUITIN_2"/>
    <property type="match status" value="1"/>
</dbReference>
<evidence type="ECO:0000256" key="1">
    <source>
        <dbReference type="SAM" id="MobiDB-lite"/>
    </source>
</evidence>
<gene>
    <name evidence="3" type="ORF">PCOR1329_LOCUS73466</name>
</gene>
<feature type="domain" description="Ubiquitin-like" evidence="2">
    <location>
        <begin position="26"/>
        <end position="83"/>
    </location>
</feature>
<evidence type="ECO:0000313" key="4">
    <source>
        <dbReference type="Proteomes" id="UP001189429"/>
    </source>
</evidence>
<feature type="non-terminal residue" evidence="3">
    <location>
        <position position="1"/>
    </location>
</feature>
<feature type="region of interest" description="Disordered" evidence="1">
    <location>
        <begin position="1"/>
        <end position="21"/>
    </location>
</feature>
<evidence type="ECO:0000313" key="3">
    <source>
        <dbReference type="EMBL" id="CAK0894416.1"/>
    </source>
</evidence>
<keyword evidence="4" id="KW-1185">Reference proteome</keyword>